<dbReference type="EMBL" id="VVYW01000072">
    <property type="protein sequence ID" value="KAA5401357.1"/>
    <property type="molecule type" value="Genomic_DNA"/>
</dbReference>
<feature type="signal peptide" evidence="1">
    <location>
        <begin position="1"/>
        <end position="26"/>
    </location>
</feature>
<dbReference type="AlphaFoldDB" id="A0A5M6A0A8"/>
<keyword evidence="1" id="KW-0732">Signal</keyword>
<evidence type="ECO:0000313" key="3">
    <source>
        <dbReference type="Proteomes" id="UP000325055"/>
    </source>
</evidence>
<feature type="non-terminal residue" evidence="2">
    <location>
        <position position="63"/>
    </location>
</feature>
<proteinExistence type="predicted"/>
<comment type="caution">
    <text evidence="2">The sequence shown here is derived from an EMBL/GenBank/DDBJ whole genome shotgun (WGS) entry which is preliminary data.</text>
</comment>
<feature type="chain" id="PRO_5024450151" evidence="1">
    <location>
        <begin position="27"/>
        <end position="63"/>
    </location>
</feature>
<dbReference type="Proteomes" id="UP000325055">
    <property type="component" value="Unassembled WGS sequence"/>
</dbReference>
<dbReference type="PROSITE" id="PS51257">
    <property type="entry name" value="PROKAR_LIPOPROTEIN"/>
    <property type="match status" value="1"/>
</dbReference>
<dbReference type="RefSeq" id="WP_149950806.1">
    <property type="nucleotide sequence ID" value="NZ_RCXI01000075.1"/>
</dbReference>
<accession>A0A5M6A0A8</accession>
<sequence>MIRNRKQFSAWVIGLLALSLAGCSEAEVPSATTPGDDPLVNDPTRREIILAFQNKLNIKTAGT</sequence>
<protein>
    <submittedName>
        <fullName evidence="2">Uncharacterized protein</fullName>
    </submittedName>
</protein>
<gene>
    <name evidence="2" type="ORF">F2Y86_27890</name>
</gene>
<name>A0A5M6A0A8_9BACE</name>
<reference evidence="2 3" key="1">
    <citation type="journal article" date="2019" name="Nat. Med.">
        <title>A library of human gut bacterial isolates paired with longitudinal multiomics data enables mechanistic microbiome research.</title>
        <authorList>
            <person name="Poyet M."/>
            <person name="Groussin M."/>
            <person name="Gibbons S.M."/>
            <person name="Avila-Pacheco J."/>
            <person name="Jiang X."/>
            <person name="Kearney S.M."/>
            <person name="Perrotta A.R."/>
            <person name="Berdy B."/>
            <person name="Zhao S."/>
            <person name="Lieberman T.D."/>
            <person name="Swanson P.K."/>
            <person name="Smith M."/>
            <person name="Roesemann S."/>
            <person name="Alexander J.E."/>
            <person name="Rich S.A."/>
            <person name="Livny J."/>
            <person name="Vlamakis H."/>
            <person name="Clish C."/>
            <person name="Bullock K."/>
            <person name="Deik A."/>
            <person name="Scott J."/>
            <person name="Pierce K.A."/>
            <person name="Xavier R.J."/>
            <person name="Alm E.J."/>
        </authorList>
    </citation>
    <scope>NUCLEOTIDE SEQUENCE [LARGE SCALE GENOMIC DNA]</scope>
    <source>
        <strain evidence="2 3">BIOML-A7</strain>
    </source>
</reference>
<evidence type="ECO:0000256" key="1">
    <source>
        <dbReference type="SAM" id="SignalP"/>
    </source>
</evidence>
<organism evidence="2 3">
    <name type="scientific">Bacteroides cellulosilyticus</name>
    <dbReference type="NCBI Taxonomy" id="246787"/>
    <lineage>
        <taxon>Bacteria</taxon>
        <taxon>Pseudomonadati</taxon>
        <taxon>Bacteroidota</taxon>
        <taxon>Bacteroidia</taxon>
        <taxon>Bacteroidales</taxon>
        <taxon>Bacteroidaceae</taxon>
        <taxon>Bacteroides</taxon>
    </lineage>
</organism>
<evidence type="ECO:0000313" key="2">
    <source>
        <dbReference type="EMBL" id="KAA5401357.1"/>
    </source>
</evidence>